<accession>A0A381WHY9</accession>
<evidence type="ECO:0008006" key="4">
    <source>
        <dbReference type="Google" id="ProtNLM"/>
    </source>
</evidence>
<dbReference type="PANTHER" id="PTHR12169:SF6">
    <property type="entry name" value="AFG1-LIKE ATPASE"/>
    <property type="match status" value="1"/>
</dbReference>
<dbReference type="Pfam" id="PF03969">
    <property type="entry name" value="AFG1_ATPase"/>
    <property type="match status" value="1"/>
</dbReference>
<keyword evidence="1" id="KW-0547">Nucleotide-binding</keyword>
<dbReference type="GO" id="GO:0005524">
    <property type="term" value="F:ATP binding"/>
    <property type="evidence" value="ECO:0007669"/>
    <property type="project" value="UniProtKB-KW"/>
</dbReference>
<evidence type="ECO:0000256" key="1">
    <source>
        <dbReference type="ARBA" id="ARBA00022741"/>
    </source>
</evidence>
<organism evidence="3">
    <name type="scientific">marine metagenome</name>
    <dbReference type="NCBI Taxonomy" id="408172"/>
    <lineage>
        <taxon>unclassified sequences</taxon>
        <taxon>metagenomes</taxon>
        <taxon>ecological metagenomes</taxon>
    </lineage>
</organism>
<proteinExistence type="predicted"/>
<evidence type="ECO:0000256" key="2">
    <source>
        <dbReference type="ARBA" id="ARBA00022840"/>
    </source>
</evidence>
<name>A0A381WHY9_9ZZZZ</name>
<dbReference type="EMBL" id="UINC01011718">
    <property type="protein sequence ID" value="SVA51533.1"/>
    <property type="molecule type" value="Genomic_DNA"/>
</dbReference>
<dbReference type="Gene3D" id="3.40.50.300">
    <property type="entry name" value="P-loop containing nucleotide triphosphate hydrolases"/>
    <property type="match status" value="1"/>
</dbReference>
<dbReference type="GO" id="GO:0005737">
    <property type="term" value="C:cytoplasm"/>
    <property type="evidence" value="ECO:0007669"/>
    <property type="project" value="TreeGrafter"/>
</dbReference>
<dbReference type="NCBIfam" id="NF040713">
    <property type="entry name" value="ZapE"/>
    <property type="match status" value="1"/>
</dbReference>
<protein>
    <recommendedName>
        <fullName evidence="4">AAA+ ATPase domain-containing protein</fullName>
    </recommendedName>
</protein>
<keyword evidence="2" id="KW-0067">ATP-binding</keyword>
<evidence type="ECO:0000313" key="3">
    <source>
        <dbReference type="EMBL" id="SVA51533.1"/>
    </source>
</evidence>
<dbReference type="AlphaFoldDB" id="A0A381WHY9"/>
<sequence>MADGPLFSYRKRVGLGEFKLDPGQELLAEKLQNLHHSLKGYEPDVGQDGWRERLGLASRRIDPLQGLYIYGGVGAGKSMLMDLFFDGAPVVQKRRVHFHEFLQDVHDRFNVLRKSKIADLGDPIPIVAENLANEAWLLCFDEFQVYNIVDAMILSRLFEGLFSRGVIVVATSNRRPEDLYKNGLQRNRFLPFIDLIGERLELFQLKSITDYRLERVLGMQVYHHPINRKARVLLDQYFIELTDGRTPVIDRIEVKGRILRVKAAAGVARKSFKELCGQPLGAADYLAIAERYHTLILDDIPCMGEELQIEAKRFVTLIDALYEAKVNLICSADVVPNKLYLKGEGVFEFERLVSRLMEMQSADYLALPHKKVEPSI</sequence>
<gene>
    <name evidence="3" type="ORF">METZ01_LOCUS104387</name>
</gene>
<dbReference type="InterPro" id="IPR005654">
    <property type="entry name" value="ATPase_AFG1-like"/>
</dbReference>
<dbReference type="PANTHER" id="PTHR12169">
    <property type="entry name" value="ATPASE N2B"/>
    <property type="match status" value="1"/>
</dbReference>
<dbReference type="InterPro" id="IPR027417">
    <property type="entry name" value="P-loop_NTPase"/>
</dbReference>
<dbReference type="GO" id="GO:0016887">
    <property type="term" value="F:ATP hydrolysis activity"/>
    <property type="evidence" value="ECO:0007669"/>
    <property type="project" value="InterPro"/>
</dbReference>
<dbReference type="SUPFAM" id="SSF52540">
    <property type="entry name" value="P-loop containing nucleoside triphosphate hydrolases"/>
    <property type="match status" value="1"/>
</dbReference>
<reference evidence="3" key="1">
    <citation type="submission" date="2018-05" db="EMBL/GenBank/DDBJ databases">
        <authorList>
            <person name="Lanie J.A."/>
            <person name="Ng W.-L."/>
            <person name="Kazmierczak K.M."/>
            <person name="Andrzejewski T.M."/>
            <person name="Davidsen T.M."/>
            <person name="Wayne K.J."/>
            <person name="Tettelin H."/>
            <person name="Glass J.I."/>
            <person name="Rusch D."/>
            <person name="Podicherti R."/>
            <person name="Tsui H.-C.T."/>
            <person name="Winkler M.E."/>
        </authorList>
    </citation>
    <scope>NUCLEOTIDE SEQUENCE</scope>
</reference>